<feature type="binding site" evidence="8">
    <location>
        <position position="69"/>
    </location>
    <ligand>
        <name>Mg(2+)</name>
        <dbReference type="ChEBI" id="CHEBI:18420"/>
    </ligand>
</feature>
<evidence type="ECO:0000256" key="5">
    <source>
        <dbReference type="ARBA" id="ARBA00022759"/>
    </source>
</evidence>
<evidence type="ECO:0000256" key="8">
    <source>
        <dbReference type="HAMAP-Rule" id="MF_00104"/>
    </source>
</evidence>
<keyword evidence="7 8" id="KW-0694">RNA-binding</keyword>
<evidence type="ECO:0000313" key="13">
    <source>
        <dbReference type="Proteomes" id="UP001194714"/>
    </source>
</evidence>
<feature type="binding site" evidence="8">
    <location>
        <position position="145"/>
    </location>
    <ligand>
        <name>Mg(2+)</name>
        <dbReference type="ChEBI" id="CHEBI:18420"/>
    </ligand>
</feature>
<dbReference type="PANTHER" id="PTHR11207">
    <property type="entry name" value="RIBONUCLEASE III"/>
    <property type="match status" value="1"/>
</dbReference>
<comment type="cofactor">
    <cofactor evidence="8">
        <name>Mg(2+)</name>
        <dbReference type="ChEBI" id="CHEBI:18420"/>
    </cofactor>
</comment>
<evidence type="ECO:0000256" key="3">
    <source>
        <dbReference type="ARBA" id="ARBA00022664"/>
    </source>
</evidence>
<dbReference type="HAMAP" id="MF_00104">
    <property type="entry name" value="RNase_III"/>
    <property type="match status" value="1"/>
</dbReference>
<dbReference type="Pfam" id="PF00035">
    <property type="entry name" value="dsrm"/>
    <property type="match status" value="1"/>
</dbReference>
<dbReference type="CDD" id="cd10845">
    <property type="entry name" value="DSRM_RNAse_III_family"/>
    <property type="match status" value="1"/>
</dbReference>
<dbReference type="EMBL" id="JAAEJV010000007">
    <property type="protein sequence ID" value="MBF5058946.1"/>
    <property type="molecule type" value="Genomic_DNA"/>
</dbReference>
<evidence type="ECO:0000256" key="7">
    <source>
        <dbReference type="ARBA" id="ARBA00022884"/>
    </source>
</evidence>
<organism evidence="12 13">
    <name type="scientific">Candidatus Neptunichlamydia vexilliferae</name>
    <dbReference type="NCBI Taxonomy" id="1651774"/>
    <lineage>
        <taxon>Bacteria</taxon>
        <taxon>Pseudomonadati</taxon>
        <taxon>Chlamydiota</taxon>
        <taxon>Chlamydiia</taxon>
        <taxon>Parachlamydiales</taxon>
        <taxon>Simkaniaceae</taxon>
        <taxon>Candidatus Neptunichlamydia</taxon>
    </lineage>
</organism>
<evidence type="ECO:0000256" key="4">
    <source>
        <dbReference type="ARBA" id="ARBA00022722"/>
    </source>
</evidence>
<comment type="subcellular location">
    <subcellularLocation>
        <location evidence="8">Cytoplasm</location>
    </subcellularLocation>
</comment>
<dbReference type="InterPro" id="IPR014720">
    <property type="entry name" value="dsRBD_dom"/>
</dbReference>
<comment type="catalytic activity">
    <reaction evidence="1 8">
        <text>Endonucleolytic cleavage to 5'-phosphomonoester.</text>
        <dbReference type="EC" id="3.1.26.3"/>
    </reaction>
</comment>
<dbReference type="GO" id="GO:0004525">
    <property type="term" value="F:ribonuclease III activity"/>
    <property type="evidence" value="ECO:0007669"/>
    <property type="project" value="UniProtKB-EC"/>
</dbReference>
<dbReference type="InterPro" id="IPR011907">
    <property type="entry name" value="RNase_III"/>
</dbReference>
<feature type="region of interest" description="Disordered" evidence="9">
    <location>
        <begin position="227"/>
        <end position="251"/>
    </location>
</feature>
<dbReference type="InterPro" id="IPR000999">
    <property type="entry name" value="RNase_III_dom"/>
</dbReference>
<feature type="domain" description="RNase III" evidence="11">
    <location>
        <begin position="27"/>
        <end position="156"/>
    </location>
</feature>
<name>A0ABS0AXT4_9BACT</name>
<keyword evidence="8" id="KW-0698">rRNA processing</keyword>
<dbReference type="NCBIfam" id="TIGR02191">
    <property type="entry name" value="RNaseIII"/>
    <property type="match status" value="1"/>
</dbReference>
<keyword evidence="6 8" id="KW-0378">Hydrolase</keyword>
<dbReference type="EC" id="3.1.26.3" evidence="8"/>
<dbReference type="Gene3D" id="3.30.160.20">
    <property type="match status" value="1"/>
</dbReference>
<evidence type="ECO:0000313" key="12">
    <source>
        <dbReference type="EMBL" id="MBF5058946.1"/>
    </source>
</evidence>
<proteinExistence type="inferred from homology"/>
<evidence type="ECO:0000259" key="11">
    <source>
        <dbReference type="PROSITE" id="PS50142"/>
    </source>
</evidence>
<dbReference type="PROSITE" id="PS50137">
    <property type="entry name" value="DS_RBD"/>
    <property type="match status" value="1"/>
</dbReference>
<dbReference type="CDD" id="cd00593">
    <property type="entry name" value="RIBOc"/>
    <property type="match status" value="1"/>
</dbReference>
<evidence type="ECO:0000256" key="6">
    <source>
        <dbReference type="ARBA" id="ARBA00022801"/>
    </source>
</evidence>
<comment type="similarity">
    <text evidence="2">Belongs to the ribonuclease III family.</text>
</comment>
<keyword evidence="8" id="KW-0963">Cytoplasm</keyword>
<evidence type="ECO:0000256" key="1">
    <source>
        <dbReference type="ARBA" id="ARBA00000109"/>
    </source>
</evidence>
<protein>
    <recommendedName>
        <fullName evidence="8">Ribonuclease 3</fullName>
        <ecNumber evidence="8">3.1.26.3</ecNumber>
    </recommendedName>
    <alternativeName>
        <fullName evidence="8">Ribonuclease III</fullName>
        <shortName evidence="8">RNase III</shortName>
    </alternativeName>
</protein>
<accession>A0ABS0AXT4</accession>
<gene>
    <name evidence="8" type="primary">rnc</name>
    <name evidence="12" type="ORF">NEPTK9_000446</name>
</gene>
<keyword evidence="8" id="KW-0699">rRNA-binding</keyword>
<keyword evidence="8" id="KW-0479">Metal-binding</keyword>
<feature type="binding site" evidence="8">
    <location>
        <position position="142"/>
    </location>
    <ligand>
        <name>Mg(2+)</name>
        <dbReference type="ChEBI" id="CHEBI:18420"/>
    </ligand>
</feature>
<dbReference type="SMART" id="SM00358">
    <property type="entry name" value="DSRM"/>
    <property type="match status" value="1"/>
</dbReference>
<dbReference type="PROSITE" id="PS00517">
    <property type="entry name" value="RNASE_3_1"/>
    <property type="match status" value="1"/>
</dbReference>
<feature type="active site" evidence="8">
    <location>
        <position position="145"/>
    </location>
</feature>
<reference evidence="12 13" key="1">
    <citation type="submission" date="2020-01" db="EMBL/GenBank/DDBJ databases">
        <title>Draft genome sequence of Cand. Neptunochlamydia vexilliferae K9.</title>
        <authorList>
            <person name="Schulz F."/>
            <person name="Koestlbacher S."/>
            <person name="Wascher F."/>
            <person name="Pizzetti I."/>
            <person name="Horn M."/>
        </authorList>
    </citation>
    <scope>NUCLEOTIDE SEQUENCE [LARGE SCALE GENOMIC DNA]</scope>
    <source>
        <strain evidence="12 13">K9</strain>
    </source>
</reference>
<feature type="domain" description="DRBM" evidence="10">
    <location>
        <begin position="182"/>
        <end position="251"/>
    </location>
</feature>
<evidence type="ECO:0000259" key="10">
    <source>
        <dbReference type="PROSITE" id="PS50137"/>
    </source>
</evidence>
<dbReference type="PROSITE" id="PS50142">
    <property type="entry name" value="RNASE_3_2"/>
    <property type="match status" value="1"/>
</dbReference>
<comment type="function">
    <text evidence="8">Digests double-stranded RNA. Involved in the processing of primary rRNA transcript to yield the immediate precursors to the large and small rRNAs (23S and 16S). Processes some mRNAs, and tRNAs when they are encoded in the rRNA operon. Processes pre-crRNA and tracrRNA of type II CRISPR loci if present in the organism.</text>
</comment>
<dbReference type="Gene3D" id="1.10.1520.10">
    <property type="entry name" value="Ribonuclease III domain"/>
    <property type="match status" value="1"/>
</dbReference>
<dbReference type="SMART" id="SM00535">
    <property type="entry name" value="RIBOc"/>
    <property type="match status" value="1"/>
</dbReference>
<keyword evidence="5 8" id="KW-0255">Endonuclease</keyword>
<comment type="subunit">
    <text evidence="8">Homodimer.</text>
</comment>
<keyword evidence="8" id="KW-0819">tRNA processing</keyword>
<dbReference type="Pfam" id="PF14622">
    <property type="entry name" value="Ribonucleas_3_3"/>
    <property type="match status" value="1"/>
</dbReference>
<keyword evidence="13" id="KW-1185">Reference proteome</keyword>
<keyword evidence="3 8" id="KW-0507">mRNA processing</keyword>
<evidence type="ECO:0000256" key="2">
    <source>
        <dbReference type="ARBA" id="ARBA00010183"/>
    </source>
</evidence>
<sequence length="251" mass="28847">MFTFYLFFDRLSIVYSRAKVQMNTFEYPLVEAQIGYTFKEKSLIGQAFVHRSFVNENRNLEVGHNERLEFLGDAVLGLIMSDFLYLHLPDHPEGELSYLRSRLVDATACIRYLKKIDLERFLMVGKGEAMNEGKGRGTLLADLFEAVIGAVYLDGGIEAARTFFFDHFKEDVLEIIDKPHRNWKAELQDYCQKEHQTPPTYEVVNEEGPDHLKTFHIRVFLNDKELGQGRGSSKKEGEQSAAENAINRLGK</sequence>
<feature type="compositionally biased region" description="Basic and acidic residues" evidence="9">
    <location>
        <begin position="227"/>
        <end position="238"/>
    </location>
</feature>
<dbReference type="PANTHER" id="PTHR11207:SF0">
    <property type="entry name" value="RIBONUCLEASE 3"/>
    <property type="match status" value="1"/>
</dbReference>
<keyword evidence="4 8" id="KW-0540">Nuclease</keyword>
<dbReference type="InterPro" id="IPR036389">
    <property type="entry name" value="RNase_III_sf"/>
</dbReference>
<dbReference type="Proteomes" id="UP001194714">
    <property type="component" value="Unassembled WGS sequence"/>
</dbReference>
<evidence type="ECO:0000256" key="9">
    <source>
        <dbReference type="SAM" id="MobiDB-lite"/>
    </source>
</evidence>
<comment type="caution">
    <text evidence="12">The sequence shown here is derived from an EMBL/GenBank/DDBJ whole genome shotgun (WGS) entry which is preliminary data.</text>
</comment>
<feature type="active site" evidence="8">
    <location>
        <position position="73"/>
    </location>
</feature>
<keyword evidence="8" id="KW-0460">Magnesium</keyword>
<dbReference type="SUPFAM" id="SSF69065">
    <property type="entry name" value="RNase III domain-like"/>
    <property type="match status" value="1"/>
</dbReference>
<dbReference type="SUPFAM" id="SSF54768">
    <property type="entry name" value="dsRNA-binding domain-like"/>
    <property type="match status" value="1"/>
</dbReference>